<organism evidence="9 10">
    <name type="scientific">Nakamurella aerolata</name>
    <dbReference type="NCBI Taxonomy" id="1656892"/>
    <lineage>
        <taxon>Bacteria</taxon>
        <taxon>Bacillati</taxon>
        <taxon>Actinomycetota</taxon>
        <taxon>Actinomycetes</taxon>
        <taxon>Nakamurellales</taxon>
        <taxon>Nakamurellaceae</taxon>
        <taxon>Nakamurella</taxon>
    </lineage>
</organism>
<keyword evidence="7 8" id="KW-0472">Membrane</keyword>
<evidence type="ECO:0000256" key="6">
    <source>
        <dbReference type="ARBA" id="ARBA00022989"/>
    </source>
</evidence>
<dbReference type="PANTHER" id="PTHR30472:SF24">
    <property type="entry name" value="FERRIC ENTEROBACTIN TRANSPORT SYSTEM PERMEASE PROTEIN FEPG"/>
    <property type="match status" value="1"/>
</dbReference>
<evidence type="ECO:0000256" key="8">
    <source>
        <dbReference type="SAM" id="Phobius"/>
    </source>
</evidence>
<protein>
    <submittedName>
        <fullName evidence="9">Iron chelate uptake ABC transporter family permease subunit</fullName>
    </submittedName>
</protein>
<keyword evidence="3" id="KW-0813">Transport</keyword>
<keyword evidence="6 8" id="KW-1133">Transmembrane helix</keyword>
<reference evidence="9 10" key="1">
    <citation type="submission" date="2020-05" db="EMBL/GenBank/DDBJ databases">
        <title>Nakamurella sp. DB0629 isolated from air conditioner.</title>
        <authorList>
            <person name="Kim D.H."/>
            <person name="Kim D.-U."/>
        </authorList>
    </citation>
    <scope>NUCLEOTIDE SEQUENCE [LARGE SCALE GENOMIC DNA]</scope>
    <source>
        <strain evidence="9 10">DB0629</strain>
    </source>
</reference>
<feature type="transmembrane region" description="Helical" evidence="8">
    <location>
        <begin position="203"/>
        <end position="226"/>
    </location>
</feature>
<proteinExistence type="inferred from homology"/>
<dbReference type="RefSeq" id="WP_171200521.1">
    <property type="nucleotide sequence ID" value="NZ_JABEND010000008.1"/>
</dbReference>
<evidence type="ECO:0000256" key="3">
    <source>
        <dbReference type="ARBA" id="ARBA00022448"/>
    </source>
</evidence>
<dbReference type="Pfam" id="PF01032">
    <property type="entry name" value="FecCD"/>
    <property type="match status" value="1"/>
</dbReference>
<evidence type="ECO:0000256" key="1">
    <source>
        <dbReference type="ARBA" id="ARBA00004651"/>
    </source>
</evidence>
<comment type="caution">
    <text evidence="9">The sequence shown here is derived from an EMBL/GenBank/DDBJ whole genome shotgun (WGS) entry which is preliminary data.</text>
</comment>
<dbReference type="Proteomes" id="UP000562984">
    <property type="component" value="Unassembled WGS sequence"/>
</dbReference>
<keyword evidence="5 8" id="KW-0812">Transmembrane</keyword>
<feature type="transmembrane region" description="Helical" evidence="8">
    <location>
        <begin position="20"/>
        <end position="41"/>
    </location>
</feature>
<feature type="transmembrane region" description="Helical" evidence="8">
    <location>
        <begin position="159"/>
        <end position="182"/>
    </location>
</feature>
<dbReference type="GO" id="GO:0022857">
    <property type="term" value="F:transmembrane transporter activity"/>
    <property type="evidence" value="ECO:0007669"/>
    <property type="project" value="InterPro"/>
</dbReference>
<gene>
    <name evidence="9" type="ORF">HKD39_14140</name>
</gene>
<feature type="transmembrane region" description="Helical" evidence="8">
    <location>
        <begin position="107"/>
        <end position="124"/>
    </location>
</feature>
<accession>A0A849AJ52</accession>
<dbReference type="PANTHER" id="PTHR30472">
    <property type="entry name" value="FERRIC ENTEROBACTIN TRANSPORT SYSTEM PERMEASE PROTEIN"/>
    <property type="match status" value="1"/>
</dbReference>
<comment type="similarity">
    <text evidence="2">Belongs to the binding-protein-dependent transport system permease family. FecCD subfamily.</text>
</comment>
<name>A0A849AJ52_9ACTN</name>
<dbReference type="GO" id="GO:0033214">
    <property type="term" value="P:siderophore-iron import into cell"/>
    <property type="evidence" value="ECO:0007669"/>
    <property type="project" value="TreeGrafter"/>
</dbReference>
<feature type="transmembrane region" description="Helical" evidence="8">
    <location>
        <begin position="252"/>
        <end position="278"/>
    </location>
</feature>
<feature type="transmembrane region" description="Helical" evidence="8">
    <location>
        <begin position="285"/>
        <end position="306"/>
    </location>
</feature>
<evidence type="ECO:0000256" key="7">
    <source>
        <dbReference type="ARBA" id="ARBA00023136"/>
    </source>
</evidence>
<dbReference type="InterPro" id="IPR000522">
    <property type="entry name" value="ABC_transptr_permease_BtuC"/>
</dbReference>
<dbReference type="InterPro" id="IPR037294">
    <property type="entry name" value="ABC_BtuC-like"/>
</dbReference>
<dbReference type="GO" id="GO:0005886">
    <property type="term" value="C:plasma membrane"/>
    <property type="evidence" value="ECO:0007669"/>
    <property type="project" value="UniProtKB-SubCell"/>
</dbReference>
<dbReference type="SUPFAM" id="SSF81345">
    <property type="entry name" value="ABC transporter involved in vitamin B12 uptake, BtuC"/>
    <property type="match status" value="1"/>
</dbReference>
<feature type="transmembrane region" description="Helical" evidence="8">
    <location>
        <begin position="77"/>
        <end position="95"/>
    </location>
</feature>
<dbReference type="Gene3D" id="1.10.3470.10">
    <property type="entry name" value="ABC transporter involved in vitamin B12 uptake, BtuC"/>
    <property type="match status" value="1"/>
</dbReference>
<comment type="subcellular location">
    <subcellularLocation>
        <location evidence="1">Cell membrane</location>
        <topology evidence="1">Multi-pass membrane protein</topology>
    </subcellularLocation>
</comment>
<dbReference type="AlphaFoldDB" id="A0A849AJ52"/>
<evidence type="ECO:0000256" key="4">
    <source>
        <dbReference type="ARBA" id="ARBA00022475"/>
    </source>
</evidence>
<sequence>MTVLPKPLAPHQPSSRSAHVRTRLVVTVLLVLAALVAIYLLGSGDVQVSPGNAIRAVFGAGDPADVLAVQQWRLPRVLSALLVGAMLGVAGAIFQSLTRNPLGSPDIIGFNTGAYTGALVVLLVTGSSAPLGVTAGALLGGLGTAVAVYLLAYRQGVQGFRLIIVGIALSAMLTAANSWLILKAELPQAIGAAQWGAGSLNDATWGSTLGVCVAAAVLLAPCLWATRPLRQLELGDDLAAALGLRVEPARRALLVLGVLLTAVSAASYGPIAFVALAAPQLARRLTSASGAGLGAAAAMGALVLLASDGLAQRLVTGGTLPAGVVTVCVGGLYLVWLLFREARRT</sequence>
<evidence type="ECO:0000256" key="5">
    <source>
        <dbReference type="ARBA" id="ARBA00022692"/>
    </source>
</evidence>
<feature type="transmembrane region" description="Helical" evidence="8">
    <location>
        <begin position="131"/>
        <end position="153"/>
    </location>
</feature>
<evidence type="ECO:0000256" key="2">
    <source>
        <dbReference type="ARBA" id="ARBA00007935"/>
    </source>
</evidence>
<keyword evidence="4" id="KW-1003">Cell membrane</keyword>
<evidence type="ECO:0000313" key="9">
    <source>
        <dbReference type="EMBL" id="NNG36832.1"/>
    </source>
</evidence>
<evidence type="ECO:0000313" key="10">
    <source>
        <dbReference type="Proteomes" id="UP000562984"/>
    </source>
</evidence>
<keyword evidence="10" id="KW-1185">Reference proteome</keyword>
<feature type="transmembrane region" description="Helical" evidence="8">
    <location>
        <begin position="318"/>
        <end position="339"/>
    </location>
</feature>
<dbReference type="EMBL" id="JABEND010000008">
    <property type="protein sequence ID" value="NNG36832.1"/>
    <property type="molecule type" value="Genomic_DNA"/>
</dbReference>
<dbReference type="CDD" id="cd06550">
    <property type="entry name" value="TM_ABC_iron-siderophores_like"/>
    <property type="match status" value="1"/>
</dbReference>